<dbReference type="Pfam" id="PF00831">
    <property type="entry name" value="Ribosomal_L29"/>
    <property type="match status" value="1"/>
</dbReference>
<dbReference type="GO" id="GO:0006412">
    <property type="term" value="P:translation"/>
    <property type="evidence" value="ECO:0007669"/>
    <property type="project" value="UniProtKB-UniRule"/>
</dbReference>
<dbReference type="EMBL" id="KT006969">
    <property type="protein sequence ID" value="AKQ01508.1"/>
    <property type="molecule type" value="Genomic_DNA"/>
</dbReference>
<sequence>MAEKNQSLAQKTENDLEKSLVEKKKQLFEETVTLTQGKIKDVHKPRKIRKEIARLKTLLRSKEMTSK</sequence>
<dbReference type="GO" id="GO:0005840">
    <property type="term" value="C:ribosome"/>
    <property type="evidence" value="ECO:0007669"/>
    <property type="project" value="UniProtKB-KW"/>
</dbReference>
<gene>
    <name evidence="5" type="primary">rpmC</name>
</gene>
<evidence type="ECO:0000256" key="4">
    <source>
        <dbReference type="ARBA" id="ARBA00035204"/>
    </source>
</evidence>
<keyword evidence="3 5" id="KW-0687">Ribonucleoprotein</keyword>
<reference evidence="6" key="1">
    <citation type="journal article" date="2015" name="ISME J.">
        <title>Aquifer environment selects for microbial species cohorts in sediment and groundwater.</title>
        <authorList>
            <person name="Hug L.A."/>
            <person name="Thomas B.C."/>
            <person name="Brown C.T."/>
            <person name="Frischkorn K.R."/>
            <person name="Williams K.H."/>
            <person name="Tringe S.G."/>
            <person name="Banfield J.F."/>
        </authorList>
    </citation>
    <scope>NUCLEOTIDE SEQUENCE</scope>
</reference>
<dbReference type="SUPFAM" id="SSF46561">
    <property type="entry name" value="Ribosomal protein L29 (L29p)"/>
    <property type="match status" value="1"/>
</dbReference>
<dbReference type="GO" id="GO:1990904">
    <property type="term" value="C:ribonucleoprotein complex"/>
    <property type="evidence" value="ECO:0007669"/>
    <property type="project" value="UniProtKB-KW"/>
</dbReference>
<keyword evidence="2 5" id="KW-0689">Ribosomal protein</keyword>
<dbReference type="GO" id="GO:0003735">
    <property type="term" value="F:structural constituent of ribosome"/>
    <property type="evidence" value="ECO:0007669"/>
    <property type="project" value="InterPro"/>
</dbReference>
<evidence type="ECO:0000256" key="5">
    <source>
        <dbReference type="HAMAP-Rule" id="MF_00374"/>
    </source>
</evidence>
<dbReference type="HAMAP" id="MF_00374">
    <property type="entry name" value="Ribosomal_uL29"/>
    <property type="match status" value="1"/>
</dbReference>
<protein>
    <recommendedName>
        <fullName evidence="4 5">Large ribosomal subunit protein uL29</fullName>
    </recommendedName>
</protein>
<dbReference type="AlphaFoldDB" id="A0A0H4T1M9"/>
<name>A0A0H4T1M9_9BACT</name>
<organism evidence="6">
    <name type="scientific">uncultured Microgenomates bacterium Rifle_16ft_4_minimus_19697</name>
    <dbReference type="NCBI Taxonomy" id="1665107"/>
    <lineage>
        <taxon>Bacteria</taxon>
        <taxon>Candidatus Microgenomatota</taxon>
        <taxon>environmental samples</taxon>
    </lineage>
</organism>
<evidence type="ECO:0000256" key="3">
    <source>
        <dbReference type="ARBA" id="ARBA00023274"/>
    </source>
</evidence>
<evidence type="ECO:0000256" key="1">
    <source>
        <dbReference type="ARBA" id="ARBA00009254"/>
    </source>
</evidence>
<comment type="similarity">
    <text evidence="1 5">Belongs to the universal ribosomal protein uL29 family.</text>
</comment>
<evidence type="ECO:0000313" key="6">
    <source>
        <dbReference type="EMBL" id="AKQ01508.1"/>
    </source>
</evidence>
<accession>A0A0H4T1M9</accession>
<proteinExistence type="inferred from homology"/>
<evidence type="ECO:0000256" key="2">
    <source>
        <dbReference type="ARBA" id="ARBA00022980"/>
    </source>
</evidence>
<dbReference type="InterPro" id="IPR036049">
    <property type="entry name" value="Ribosomal_uL29_sf"/>
</dbReference>
<dbReference type="InterPro" id="IPR001854">
    <property type="entry name" value="Ribosomal_uL29"/>
</dbReference>
<dbReference type="NCBIfam" id="TIGR00012">
    <property type="entry name" value="L29"/>
    <property type="match status" value="1"/>
</dbReference>
<dbReference type="Gene3D" id="1.10.287.310">
    <property type="match status" value="1"/>
</dbReference>